<name>A0A0D2IYG7_9BACT</name>
<evidence type="ECO:0000256" key="1">
    <source>
        <dbReference type="SAM" id="Phobius"/>
    </source>
</evidence>
<evidence type="ECO:0000313" key="3">
    <source>
        <dbReference type="Proteomes" id="UP000032233"/>
    </source>
</evidence>
<keyword evidence="1" id="KW-0812">Transmembrane</keyword>
<keyword evidence="3" id="KW-1185">Reference proteome</keyword>
<proteinExistence type="predicted"/>
<reference evidence="2 3" key="1">
    <citation type="submission" date="2013-11" db="EMBL/GenBank/DDBJ databases">
        <title>Metagenomic analysis of a methanogenic consortium involved in long chain n-alkane degradation.</title>
        <authorList>
            <person name="Davidova I.A."/>
            <person name="Callaghan A.V."/>
            <person name="Wawrik B."/>
            <person name="Pruitt S."/>
            <person name="Marks C."/>
            <person name="Duncan K.E."/>
            <person name="Suflita J.M."/>
        </authorList>
    </citation>
    <scope>NUCLEOTIDE SEQUENCE [LARGE SCALE GENOMIC DNA]</scope>
    <source>
        <strain evidence="2 3">SPR</strain>
    </source>
</reference>
<comment type="caution">
    <text evidence="2">The sequence shown here is derived from an EMBL/GenBank/DDBJ whole genome shotgun (WGS) entry which is preliminary data.</text>
</comment>
<dbReference type="EMBL" id="AZAC01000078">
    <property type="protein sequence ID" value="KIX11039.1"/>
    <property type="molecule type" value="Genomic_DNA"/>
</dbReference>
<organism evidence="2 3">
    <name type="scientific">Dethiosulfatarculus sandiegensis</name>
    <dbReference type="NCBI Taxonomy" id="1429043"/>
    <lineage>
        <taxon>Bacteria</taxon>
        <taxon>Pseudomonadati</taxon>
        <taxon>Thermodesulfobacteriota</taxon>
        <taxon>Desulfarculia</taxon>
        <taxon>Desulfarculales</taxon>
        <taxon>Desulfarculaceae</taxon>
        <taxon>Dethiosulfatarculus</taxon>
    </lineage>
</organism>
<keyword evidence="1" id="KW-1133">Transmembrane helix</keyword>
<dbReference type="STRING" id="1429043.X474_27475"/>
<evidence type="ECO:0000313" key="2">
    <source>
        <dbReference type="EMBL" id="KIX11039.1"/>
    </source>
</evidence>
<dbReference type="AlphaFoldDB" id="A0A0D2IYG7"/>
<dbReference type="InParanoid" id="A0A0D2IYG7"/>
<accession>A0A0D2IYG7</accession>
<gene>
    <name evidence="2" type="ORF">X474_27475</name>
</gene>
<feature type="transmembrane region" description="Helical" evidence="1">
    <location>
        <begin position="12"/>
        <end position="31"/>
    </location>
</feature>
<protein>
    <submittedName>
        <fullName evidence="2">Uncharacterized protein</fullName>
    </submittedName>
</protein>
<sequence length="64" mass="7329">MRLRARTLKKQNRVKAVSVAHLAGIFLWPAYFPQPSYHLGQTSTPLALFIHPVLLCYKQNAPRL</sequence>
<dbReference type="Proteomes" id="UP000032233">
    <property type="component" value="Unassembled WGS sequence"/>
</dbReference>
<keyword evidence="1" id="KW-0472">Membrane</keyword>